<proteinExistence type="predicted"/>
<comment type="caution">
    <text evidence="1">The sequence shown here is derived from an EMBL/GenBank/DDBJ whole genome shotgun (WGS) entry which is preliminary data.</text>
</comment>
<dbReference type="EMBL" id="JAJSOW010000106">
    <property type="protein sequence ID" value="KAI9162178.1"/>
    <property type="molecule type" value="Genomic_DNA"/>
</dbReference>
<evidence type="ECO:0000313" key="2">
    <source>
        <dbReference type="Proteomes" id="UP001064489"/>
    </source>
</evidence>
<name>A0AAD5NKK1_ACENE</name>
<accession>A0AAD5NKK1</accession>
<protein>
    <submittedName>
        <fullName evidence="1">Uncharacterized protein</fullName>
    </submittedName>
</protein>
<dbReference type="Proteomes" id="UP001064489">
    <property type="component" value="Chromosome 2"/>
</dbReference>
<keyword evidence="2" id="KW-1185">Reference proteome</keyword>
<dbReference type="AlphaFoldDB" id="A0AAD5NKK1"/>
<gene>
    <name evidence="1" type="ORF">LWI28_024586</name>
</gene>
<reference evidence="1" key="2">
    <citation type="submission" date="2023-02" db="EMBL/GenBank/DDBJ databases">
        <authorList>
            <person name="Swenson N.G."/>
            <person name="Wegrzyn J.L."/>
            <person name="Mcevoy S.L."/>
        </authorList>
    </citation>
    <scope>NUCLEOTIDE SEQUENCE</scope>
    <source>
        <strain evidence="1">91603</strain>
        <tissue evidence="1">Leaf</tissue>
    </source>
</reference>
<sequence length="127" mass="13502">MVMVEGALKVHYASTEVANLEDDDQKMLTGFVLKEQCSVNRSGRPLVAPFPSPGQVEVIDSTACHQADQLRWQSEAISSKFISEGSLVNGGKAVLVDDALFGVLPSSAINPREVKGPGCLCSSNPDL</sequence>
<organism evidence="1 2">
    <name type="scientific">Acer negundo</name>
    <name type="common">Box elder</name>
    <dbReference type="NCBI Taxonomy" id="4023"/>
    <lineage>
        <taxon>Eukaryota</taxon>
        <taxon>Viridiplantae</taxon>
        <taxon>Streptophyta</taxon>
        <taxon>Embryophyta</taxon>
        <taxon>Tracheophyta</taxon>
        <taxon>Spermatophyta</taxon>
        <taxon>Magnoliopsida</taxon>
        <taxon>eudicotyledons</taxon>
        <taxon>Gunneridae</taxon>
        <taxon>Pentapetalae</taxon>
        <taxon>rosids</taxon>
        <taxon>malvids</taxon>
        <taxon>Sapindales</taxon>
        <taxon>Sapindaceae</taxon>
        <taxon>Hippocastanoideae</taxon>
        <taxon>Acereae</taxon>
        <taxon>Acer</taxon>
    </lineage>
</organism>
<evidence type="ECO:0000313" key="1">
    <source>
        <dbReference type="EMBL" id="KAI9162178.1"/>
    </source>
</evidence>
<reference evidence="1" key="1">
    <citation type="journal article" date="2022" name="Plant J.">
        <title>Strategies of tolerance reflected in two North American maple genomes.</title>
        <authorList>
            <person name="McEvoy S.L."/>
            <person name="Sezen U.U."/>
            <person name="Trouern-Trend A."/>
            <person name="McMahon S.M."/>
            <person name="Schaberg P.G."/>
            <person name="Yang J."/>
            <person name="Wegrzyn J.L."/>
            <person name="Swenson N.G."/>
        </authorList>
    </citation>
    <scope>NUCLEOTIDE SEQUENCE</scope>
    <source>
        <strain evidence="1">91603</strain>
    </source>
</reference>